<evidence type="ECO:0000256" key="3">
    <source>
        <dbReference type="ARBA" id="ARBA00005684"/>
    </source>
</evidence>
<dbReference type="EMBL" id="JAPFFF010000014">
    <property type="protein sequence ID" value="KAK8871028.1"/>
    <property type="molecule type" value="Genomic_DNA"/>
</dbReference>
<dbReference type="SUPFAM" id="SSF51445">
    <property type="entry name" value="(Trans)glycosidases"/>
    <property type="match status" value="1"/>
</dbReference>
<dbReference type="Pfam" id="PF00686">
    <property type="entry name" value="CBM_20"/>
    <property type="match status" value="2"/>
</dbReference>
<protein>
    <recommendedName>
        <fullName evidence="4">4-alpha-glucanotransferase</fullName>
        <ecNumber evidence="4">2.4.1.25</ecNumber>
    </recommendedName>
    <alternativeName>
        <fullName evidence="9">Amylomaltase</fullName>
    </alternativeName>
    <alternativeName>
        <fullName evidence="10">Disproportionating enzyme</fullName>
    </alternativeName>
</protein>
<dbReference type="Proteomes" id="UP001470230">
    <property type="component" value="Unassembled WGS sequence"/>
</dbReference>
<evidence type="ECO:0000256" key="1">
    <source>
        <dbReference type="ARBA" id="ARBA00000439"/>
    </source>
</evidence>
<evidence type="ECO:0000256" key="2">
    <source>
        <dbReference type="ARBA" id="ARBA00004496"/>
    </source>
</evidence>
<dbReference type="SMART" id="SM01065">
    <property type="entry name" value="CBM_2"/>
    <property type="match status" value="3"/>
</dbReference>
<evidence type="ECO:0000256" key="7">
    <source>
        <dbReference type="ARBA" id="ARBA00022679"/>
    </source>
</evidence>
<keyword evidence="5" id="KW-0963">Cytoplasm</keyword>
<proteinExistence type="inferred from homology"/>
<dbReference type="InterPro" id="IPR017853">
    <property type="entry name" value="GH"/>
</dbReference>
<keyword evidence="7" id="KW-0808">Transferase</keyword>
<evidence type="ECO:0000256" key="5">
    <source>
        <dbReference type="ARBA" id="ARBA00022490"/>
    </source>
</evidence>
<gene>
    <name evidence="12" type="ORF">M9Y10_008941</name>
</gene>
<dbReference type="PROSITE" id="PS51166">
    <property type="entry name" value="CBM20"/>
    <property type="match status" value="2"/>
</dbReference>
<evidence type="ECO:0000313" key="13">
    <source>
        <dbReference type="Proteomes" id="UP001470230"/>
    </source>
</evidence>
<sequence>MLLGNSLKVTFNLKSDFQGDATPVIFGSTEELGNGDPNKGIELIHVDNIYNFKTDIIFPNSINANEIWYSYCFRPAFGAIIPETIPKRYMPRLEASAEIFDTIDKITIICDLTVHFHVKCSTEFGQQLYLSGNVSQLGEWDPDSAIQLFYEGNLNYWTCHAKFPLSEKSRTIEYKYFISYGGKKIEWEPSDTHKIFIGAVASPALLEIEDEFRWQDKSLIALTRSPFTNVINKRGMHHFNINAEHNEKNTTIINESEINTTKKPGKLYPNEAKPGHVNIRFNAFCPNVRKNQKLVIIGNCEQLGKWKLENAAEMNDYYFPLWIYDFTLERSLFPLEYKFVIVSDEDIVDNDDEEEEIEGKKENSSNIHKKTFWESKPSRFYSGITSNVITNDYPATCIINNWLVNPNPELFKGFGIYCPLFGLRSDDSCGIGQYTDIKGLVDVCNQIGSSIIRILPIFDTTNKGDWDDSNPYKQISSFALHPIYINLLQVVDNLPKDIYNDIQNAKWIFEQKPTVDYPTVYQYKIKTLHRIYEDSVKYELNNNIEFARFVDQELEWLRPYALFTLLRDKYGTIDFHSWPNHSTITRREINSQCAKHEEELKFIYWVQYICDKQYKEALSYSIEHGVALHSDFLMNINYNSVDTWTWPDYFRLNMCSGAPPNESFIDGKNWGYPTYDWDAMEKDNFHWLELRLRRMSDLFQFLSVDHIIEFFRSWEIPRDSCIRGILGHFNPSSPVDKAELDSRGLFDLDRYLHPYVRWHLLVQQFGEEAENISKKFFIPKHFDTRDDYFTFKTEFNTEKKIEKALIQLIPNDLRKRSHYQKALFDLLSNVMLIHDSERPGCYHVRSNMTYTSSWIELQEPSRGRMKELYEYFVFKRQSDVWLSKAKEKLDFFNDANQMLICAEDFDQKTDQIAQYIKDYGFLSFHVQRISQEKSELFDDISKCNYMSICCSSTHNMMPYREWWEDQNENNIVRDFWKTQVKIDSQIPYRCQPWVLETIIKQHLNSKSMIALFLLQDLTDLVQNLRNKNPNDERINNPSDPNHHWRYRYPFSINEMKNCQEFTLKVRDLAEKSNRI</sequence>
<dbReference type="PANTHER" id="PTHR32518">
    <property type="match status" value="1"/>
</dbReference>
<keyword evidence="8" id="KW-0119">Carbohydrate metabolism</keyword>
<comment type="caution">
    <text evidence="12">The sequence shown here is derived from an EMBL/GenBank/DDBJ whole genome shotgun (WGS) entry which is preliminary data.</text>
</comment>
<name>A0ABR2J0M1_9EUKA</name>
<dbReference type="InterPro" id="IPR013784">
    <property type="entry name" value="Carb-bd-like_fold"/>
</dbReference>
<dbReference type="InterPro" id="IPR002044">
    <property type="entry name" value="CBM20"/>
</dbReference>
<dbReference type="PANTHER" id="PTHR32518:SF3">
    <property type="entry name" value="4-ALPHA-GLUCANOTRANSFERASE"/>
    <property type="match status" value="1"/>
</dbReference>
<dbReference type="Gene3D" id="3.20.20.80">
    <property type="entry name" value="Glycosidases"/>
    <property type="match status" value="2"/>
</dbReference>
<comment type="similarity">
    <text evidence="3">Belongs to the disproportionating enzyme family.</text>
</comment>
<comment type="subcellular location">
    <subcellularLocation>
        <location evidence="2">Cytoplasm</location>
    </subcellularLocation>
</comment>
<feature type="domain" description="CBM20" evidence="11">
    <location>
        <begin position="106"/>
        <end position="216"/>
    </location>
</feature>
<keyword evidence="13" id="KW-1185">Reference proteome</keyword>
<evidence type="ECO:0000256" key="10">
    <source>
        <dbReference type="ARBA" id="ARBA00031501"/>
    </source>
</evidence>
<dbReference type="SUPFAM" id="SSF49452">
    <property type="entry name" value="Starch-binding domain-like"/>
    <property type="match status" value="3"/>
</dbReference>
<reference evidence="12 13" key="1">
    <citation type="submission" date="2024-04" db="EMBL/GenBank/DDBJ databases">
        <title>Tritrichomonas musculus Genome.</title>
        <authorList>
            <person name="Alves-Ferreira E."/>
            <person name="Grigg M."/>
            <person name="Lorenzi H."/>
            <person name="Galac M."/>
        </authorList>
    </citation>
    <scope>NUCLEOTIDE SEQUENCE [LARGE SCALE GENOMIC DNA]</scope>
    <source>
        <strain evidence="12 13">EAF2021</strain>
    </source>
</reference>
<evidence type="ECO:0000259" key="11">
    <source>
        <dbReference type="PROSITE" id="PS51166"/>
    </source>
</evidence>
<evidence type="ECO:0000256" key="9">
    <source>
        <dbReference type="ARBA" id="ARBA00031423"/>
    </source>
</evidence>
<dbReference type="EC" id="2.4.1.25" evidence="4"/>
<dbReference type="InterPro" id="IPR003385">
    <property type="entry name" value="Glyco_hydro_77"/>
</dbReference>
<dbReference type="InterPro" id="IPR013783">
    <property type="entry name" value="Ig-like_fold"/>
</dbReference>
<organism evidence="12 13">
    <name type="scientific">Tritrichomonas musculus</name>
    <dbReference type="NCBI Taxonomy" id="1915356"/>
    <lineage>
        <taxon>Eukaryota</taxon>
        <taxon>Metamonada</taxon>
        <taxon>Parabasalia</taxon>
        <taxon>Tritrichomonadida</taxon>
        <taxon>Tritrichomonadidae</taxon>
        <taxon>Tritrichomonas</taxon>
    </lineage>
</organism>
<evidence type="ECO:0000256" key="8">
    <source>
        <dbReference type="ARBA" id="ARBA00023277"/>
    </source>
</evidence>
<dbReference type="Gene3D" id="2.60.40.10">
    <property type="entry name" value="Immunoglobulins"/>
    <property type="match status" value="3"/>
</dbReference>
<feature type="domain" description="CBM20" evidence="11">
    <location>
        <begin position="271"/>
        <end position="404"/>
    </location>
</feature>
<evidence type="ECO:0000256" key="6">
    <source>
        <dbReference type="ARBA" id="ARBA00022676"/>
    </source>
</evidence>
<accession>A0ABR2J0M1</accession>
<dbReference type="Pfam" id="PF02446">
    <property type="entry name" value="Glyco_hydro_77"/>
    <property type="match status" value="1"/>
</dbReference>
<evidence type="ECO:0000256" key="4">
    <source>
        <dbReference type="ARBA" id="ARBA00012560"/>
    </source>
</evidence>
<dbReference type="CDD" id="cd05467">
    <property type="entry name" value="CBM20"/>
    <property type="match status" value="1"/>
</dbReference>
<keyword evidence="6" id="KW-0328">Glycosyltransferase</keyword>
<evidence type="ECO:0000313" key="12">
    <source>
        <dbReference type="EMBL" id="KAK8871028.1"/>
    </source>
</evidence>
<comment type="catalytic activity">
    <reaction evidence="1">
        <text>Transfers a segment of a (1-&gt;4)-alpha-D-glucan to a new position in an acceptor, which may be glucose or a (1-&gt;4)-alpha-D-glucan.</text>
        <dbReference type="EC" id="2.4.1.25"/>
    </reaction>
</comment>